<evidence type="ECO:0000256" key="1">
    <source>
        <dbReference type="SAM" id="MobiDB-lite"/>
    </source>
</evidence>
<organism evidence="2 3">
    <name type="scientific">Ruminococcus intestinalis</name>
    <dbReference type="NCBI Taxonomy" id="2763066"/>
    <lineage>
        <taxon>Bacteria</taxon>
        <taxon>Bacillati</taxon>
        <taxon>Bacillota</taxon>
        <taxon>Clostridia</taxon>
        <taxon>Eubacteriales</taxon>
        <taxon>Oscillospiraceae</taxon>
        <taxon>Ruminococcus</taxon>
    </lineage>
</organism>
<proteinExistence type="predicted"/>
<dbReference type="Proteomes" id="UP000636755">
    <property type="component" value="Unassembled WGS sequence"/>
</dbReference>
<reference evidence="2 3" key="1">
    <citation type="submission" date="2020-08" db="EMBL/GenBank/DDBJ databases">
        <title>Genome public.</title>
        <authorList>
            <person name="Liu C."/>
            <person name="Sun Q."/>
        </authorList>
    </citation>
    <scope>NUCLEOTIDE SEQUENCE [LARGE SCALE GENOMIC DNA]</scope>
    <source>
        <strain evidence="2 3">NSJ-71</strain>
    </source>
</reference>
<protein>
    <submittedName>
        <fullName evidence="2">Uncharacterized protein</fullName>
    </submittedName>
</protein>
<evidence type="ECO:0000313" key="2">
    <source>
        <dbReference type="EMBL" id="MBC5728146.1"/>
    </source>
</evidence>
<name>A0ABR7HL06_9FIRM</name>
<keyword evidence="3" id="KW-1185">Reference proteome</keyword>
<dbReference type="EMBL" id="JACOPS010000002">
    <property type="protein sequence ID" value="MBC5728146.1"/>
    <property type="molecule type" value="Genomic_DNA"/>
</dbReference>
<sequence>MDYAEFVASVLSDEPAPQPKAEQKRTPEDIMAEFMPMVETDKRNMRGG</sequence>
<feature type="region of interest" description="Disordered" evidence="1">
    <location>
        <begin position="1"/>
        <end position="29"/>
    </location>
</feature>
<comment type="caution">
    <text evidence="2">The sequence shown here is derived from an EMBL/GenBank/DDBJ whole genome shotgun (WGS) entry which is preliminary data.</text>
</comment>
<accession>A0ABR7HL06</accession>
<dbReference type="RefSeq" id="WP_186935311.1">
    <property type="nucleotide sequence ID" value="NZ_JACOPS010000002.1"/>
</dbReference>
<gene>
    <name evidence="2" type="ORF">H8R91_06375</name>
</gene>
<evidence type="ECO:0000313" key="3">
    <source>
        <dbReference type="Proteomes" id="UP000636755"/>
    </source>
</evidence>